<organism evidence="1 2">
    <name type="scientific">Hyphomicrobium denitrificans (strain ATCC 51888 / DSM 1869 / NCIMB 11706 / TK 0415)</name>
    <dbReference type="NCBI Taxonomy" id="582899"/>
    <lineage>
        <taxon>Bacteria</taxon>
        <taxon>Pseudomonadati</taxon>
        <taxon>Pseudomonadota</taxon>
        <taxon>Alphaproteobacteria</taxon>
        <taxon>Hyphomicrobiales</taxon>
        <taxon>Hyphomicrobiaceae</taxon>
        <taxon>Hyphomicrobium</taxon>
    </lineage>
</organism>
<dbReference type="STRING" id="582899.Hden_2973"/>
<dbReference type="InterPro" id="IPR011738">
    <property type="entry name" value="Phage_CHP"/>
</dbReference>
<protein>
    <recommendedName>
        <fullName evidence="3">Phage gp6-like head-tail connector protein</fullName>
    </recommendedName>
</protein>
<dbReference type="CDD" id="cd08054">
    <property type="entry name" value="gp6"/>
    <property type="match status" value="1"/>
</dbReference>
<evidence type="ECO:0000313" key="2">
    <source>
        <dbReference type="Proteomes" id="UP000002033"/>
    </source>
</evidence>
<dbReference type="KEGG" id="hdn:Hden_2973"/>
<evidence type="ECO:0000313" key="1">
    <source>
        <dbReference type="EMBL" id="ADJ24768.1"/>
    </source>
</evidence>
<dbReference type="AlphaFoldDB" id="D8JVB4"/>
<dbReference type="NCBIfam" id="TIGR02215">
    <property type="entry name" value="phage_chp_gp8"/>
    <property type="match status" value="1"/>
</dbReference>
<accession>D8JVB4</accession>
<dbReference type="eggNOG" id="ENOG5032SBG">
    <property type="taxonomic scope" value="Bacteria"/>
</dbReference>
<dbReference type="HOGENOM" id="CLU_085951_0_1_5"/>
<dbReference type="NCBIfam" id="TIGR01560">
    <property type="entry name" value="put_DNA_pack"/>
    <property type="match status" value="2"/>
</dbReference>
<gene>
    <name evidence="1" type="ordered locus">Hden_2973</name>
</gene>
<dbReference type="EMBL" id="CP002083">
    <property type="protein sequence ID" value="ADJ24768.1"/>
    <property type="molecule type" value="Genomic_DNA"/>
</dbReference>
<dbReference type="Pfam" id="PF05135">
    <property type="entry name" value="Phage_connect_1"/>
    <property type="match status" value="1"/>
</dbReference>
<dbReference type="Gene3D" id="1.10.3230.30">
    <property type="entry name" value="Phage gp6-like head-tail connector protein"/>
    <property type="match status" value="1"/>
</dbReference>
<dbReference type="InterPro" id="IPR006450">
    <property type="entry name" value="Phage_HK97_gp6-like"/>
</dbReference>
<dbReference type="InterPro" id="IPR021146">
    <property type="entry name" value="Phage_gp6-like_head-tail"/>
</dbReference>
<proteinExistence type="predicted"/>
<sequence>MDYSFTVSGGSDPVTLAEAKAQMRVLHSNEDALIERIISAASRHVENRIGRNLVKRTVTYKREGFPRGGVPVVLPRPPVISITSITFVDPKGDTITLSPNDYFLAASLIEYWVLPKTAWPLAARGIPSVTIVYESGYGAMDSDVPEDLRHAVLLLVQHFYAHRSAVMEGPAVVTPMAVDALIEPHKTTGWI</sequence>
<keyword evidence="2" id="KW-1185">Reference proteome</keyword>
<dbReference type="RefSeq" id="WP_013216927.1">
    <property type="nucleotide sequence ID" value="NC_014313.1"/>
</dbReference>
<dbReference type="OrthoDB" id="7597216at2"/>
<reference evidence="2" key="1">
    <citation type="journal article" date="2011" name="J. Bacteriol.">
        <title>Genome sequences of eight morphologically diverse alphaproteobacteria.</title>
        <authorList>
            <consortium name="US DOE Joint Genome Institute"/>
            <person name="Brown P.J."/>
            <person name="Kysela D.T."/>
            <person name="Buechlein A."/>
            <person name="Hemmerich C."/>
            <person name="Brun Y.V."/>
        </authorList>
    </citation>
    <scope>NUCLEOTIDE SEQUENCE [LARGE SCALE GENOMIC DNA]</scope>
    <source>
        <strain evidence="2">ATCC 51888 / DSM 1869 / NCIB 11706 / TK 0415</strain>
    </source>
</reference>
<name>D8JVB4_HYPDA</name>
<dbReference type="Proteomes" id="UP000002033">
    <property type="component" value="Chromosome"/>
</dbReference>
<evidence type="ECO:0008006" key="3">
    <source>
        <dbReference type="Google" id="ProtNLM"/>
    </source>
</evidence>